<evidence type="ECO:0000256" key="10">
    <source>
        <dbReference type="ARBA" id="ARBA00022842"/>
    </source>
</evidence>
<dbReference type="InterPro" id="IPR005147">
    <property type="entry name" value="tRNA_synthase_B5-dom"/>
</dbReference>
<keyword evidence="11 16" id="KW-0694">RNA-binding</keyword>
<dbReference type="PANTHER" id="PTHR10947:SF0">
    <property type="entry name" value="PHENYLALANINE--TRNA LIGASE BETA SUBUNIT"/>
    <property type="match status" value="1"/>
</dbReference>
<comment type="similarity">
    <text evidence="2 15">Belongs to the phenylalanyl-tRNA synthetase beta subunit family. Type 1 subfamily.</text>
</comment>
<feature type="domain" description="B5" evidence="19">
    <location>
        <begin position="400"/>
        <end position="476"/>
    </location>
</feature>
<protein>
    <recommendedName>
        <fullName evidence="15">Phenylalanine--tRNA ligase beta subunit</fullName>
        <ecNumber evidence="15">6.1.1.20</ecNumber>
    </recommendedName>
    <alternativeName>
        <fullName evidence="15">Phenylalanyl-tRNA synthetase beta subunit</fullName>
        <shortName evidence="15">PheRS</shortName>
    </alternativeName>
</protein>
<evidence type="ECO:0000256" key="15">
    <source>
        <dbReference type="HAMAP-Rule" id="MF_00283"/>
    </source>
</evidence>
<dbReference type="EC" id="6.1.1.20" evidence="15"/>
<keyword evidence="12 15" id="KW-0648">Protein biosynthesis</keyword>
<dbReference type="Gene3D" id="3.50.40.10">
    <property type="entry name" value="Phenylalanyl-trna Synthetase, Chain B, domain 3"/>
    <property type="match status" value="1"/>
</dbReference>
<dbReference type="HAMAP" id="MF_00283">
    <property type="entry name" value="Phe_tRNA_synth_beta1"/>
    <property type="match status" value="1"/>
</dbReference>
<evidence type="ECO:0000256" key="3">
    <source>
        <dbReference type="ARBA" id="ARBA00011209"/>
    </source>
</evidence>
<dbReference type="InterPro" id="IPR009061">
    <property type="entry name" value="DNA-bd_dom_put_sf"/>
</dbReference>
<accession>A0ABY6N5R8</accession>
<dbReference type="Gene3D" id="3.30.930.10">
    <property type="entry name" value="Bira Bifunctional Protein, Domain 2"/>
    <property type="match status" value="1"/>
</dbReference>
<keyword evidence="6 15" id="KW-0436">Ligase</keyword>
<dbReference type="PROSITE" id="PS51447">
    <property type="entry name" value="FDX_ACB"/>
    <property type="match status" value="1"/>
</dbReference>
<dbReference type="CDD" id="cd02796">
    <property type="entry name" value="tRNA_bind_bactPheRS"/>
    <property type="match status" value="1"/>
</dbReference>
<evidence type="ECO:0000256" key="6">
    <source>
        <dbReference type="ARBA" id="ARBA00022598"/>
    </source>
</evidence>
<dbReference type="Proteomes" id="UP001163739">
    <property type="component" value="Chromosome"/>
</dbReference>
<keyword evidence="8 15" id="KW-0547">Nucleotide-binding</keyword>
<evidence type="ECO:0000256" key="2">
    <source>
        <dbReference type="ARBA" id="ARBA00008653"/>
    </source>
</evidence>
<comment type="subcellular location">
    <subcellularLocation>
        <location evidence="1 15">Cytoplasm</location>
    </subcellularLocation>
</comment>
<sequence>MKFSEQWLREWVNPDISTEELVSQITMAGLEVDGVELVAGEFSGVVVGEVLSTEKHPDADKLSVCQVSAGDETYQVVCGAPNVRAGLKVPFATIGAILPGDFKIKKAKLRGVESQGMLCAEAELGLSEASDGLMELPVDANVGQDFREYMSLNDRMIEVDLTPNRSDCLSIAGLAREVGVLNKILVEQPDVKAVLPTIEDTFTVNVDVPAYCPRYIGRVIKGINVNAQTPLWMQEKLRRSGLRSIDPVVDVTNYILLEFGQPMHAFDLDNLSGSINVRMAEDKEKITLLDGQEVELRSNTLVIADEERALAIAGVMGGAHSGVNESTTNIFLECAFFEPISIAGKARSYGLHTDSSHRFERGVDFNLQASMIERATALLLDIVGGDAGPVSEKVSKADLPVRSLVELRYARVESLLGLSIDRTEVEEILTRLGLFVDKLTKDGWLIKVPSYRFDISIEADLIEEVGRIYGYNNLPVTKPVGSLALRPNDESITPIADIQNHLVTLGYQEAITYSFVDPELQKRLDPENEGIALANPISADLSVMRTTLWTGLLKALMYNQNRQQDRVRFFETGLRFVKQGDDIDQPLMLAGVVSGTRLPENWTGGSDSVDFFDVKADLESLLARLGTGFEFKKGSLPALHPGQAAEIVKNGEKVGYLGALHPEIHKSLNLNGSVYLFELCLNQIVKGNVPQCKEFSKFPEVRRDLAIIVNKEIQFNDVKAAIIEKAGDFLIDLRVFDVYQGQGVEPGMKSLAIGVTWQHVERTLNDDEITQTFNDIIDVLKDRFGAILRS</sequence>
<evidence type="ECO:0000256" key="16">
    <source>
        <dbReference type="PROSITE-ProRule" id="PRU00209"/>
    </source>
</evidence>
<dbReference type="RefSeq" id="WP_265048937.1">
    <property type="nucleotide sequence ID" value="NZ_CP100390.1"/>
</dbReference>
<evidence type="ECO:0000256" key="5">
    <source>
        <dbReference type="ARBA" id="ARBA00022555"/>
    </source>
</evidence>
<dbReference type="SMART" id="SM00873">
    <property type="entry name" value="B3_4"/>
    <property type="match status" value="1"/>
</dbReference>
<dbReference type="InterPro" id="IPR002547">
    <property type="entry name" value="tRNA-bd_dom"/>
</dbReference>
<proteinExistence type="inferred from homology"/>
<dbReference type="InterPro" id="IPR041616">
    <property type="entry name" value="PheRS_beta_core"/>
</dbReference>
<dbReference type="SUPFAM" id="SSF46955">
    <property type="entry name" value="Putative DNA-binding domain"/>
    <property type="match status" value="1"/>
</dbReference>
<gene>
    <name evidence="15 20" type="primary">pheT</name>
    <name evidence="20" type="ORF">NKI27_06885</name>
</gene>
<evidence type="ECO:0000259" key="19">
    <source>
        <dbReference type="PROSITE" id="PS51483"/>
    </source>
</evidence>
<dbReference type="PANTHER" id="PTHR10947">
    <property type="entry name" value="PHENYLALANYL-TRNA SYNTHETASE BETA CHAIN AND LEUCINE-RICH REPEAT-CONTAINING PROTEIN 47"/>
    <property type="match status" value="1"/>
</dbReference>
<dbReference type="SUPFAM" id="SSF56037">
    <property type="entry name" value="PheT/TilS domain"/>
    <property type="match status" value="1"/>
</dbReference>
<evidence type="ECO:0000256" key="8">
    <source>
        <dbReference type="ARBA" id="ARBA00022741"/>
    </source>
</evidence>
<evidence type="ECO:0000256" key="1">
    <source>
        <dbReference type="ARBA" id="ARBA00004496"/>
    </source>
</evidence>
<feature type="binding site" evidence="15">
    <location>
        <position position="454"/>
    </location>
    <ligand>
        <name>Mg(2+)</name>
        <dbReference type="ChEBI" id="CHEBI:18420"/>
        <note>shared with alpha subunit</note>
    </ligand>
</feature>
<evidence type="ECO:0000256" key="13">
    <source>
        <dbReference type="ARBA" id="ARBA00023146"/>
    </source>
</evidence>
<dbReference type="SUPFAM" id="SSF54991">
    <property type="entry name" value="Anticodon-binding domain of PheRS"/>
    <property type="match status" value="1"/>
</dbReference>
<dbReference type="CDD" id="cd00769">
    <property type="entry name" value="PheRS_beta_core"/>
    <property type="match status" value="1"/>
</dbReference>
<dbReference type="Pfam" id="PF01588">
    <property type="entry name" value="tRNA_bind"/>
    <property type="match status" value="1"/>
</dbReference>
<comment type="catalytic activity">
    <reaction evidence="14 15">
        <text>tRNA(Phe) + L-phenylalanine + ATP = L-phenylalanyl-tRNA(Phe) + AMP + diphosphate + H(+)</text>
        <dbReference type="Rhea" id="RHEA:19413"/>
        <dbReference type="Rhea" id="RHEA-COMP:9668"/>
        <dbReference type="Rhea" id="RHEA-COMP:9699"/>
        <dbReference type="ChEBI" id="CHEBI:15378"/>
        <dbReference type="ChEBI" id="CHEBI:30616"/>
        <dbReference type="ChEBI" id="CHEBI:33019"/>
        <dbReference type="ChEBI" id="CHEBI:58095"/>
        <dbReference type="ChEBI" id="CHEBI:78442"/>
        <dbReference type="ChEBI" id="CHEBI:78531"/>
        <dbReference type="ChEBI" id="CHEBI:456215"/>
        <dbReference type="EC" id="6.1.1.20"/>
    </reaction>
</comment>
<dbReference type="Gene3D" id="3.30.56.10">
    <property type="match status" value="2"/>
</dbReference>
<dbReference type="EMBL" id="CP100390">
    <property type="protein sequence ID" value="UZE97463.1"/>
    <property type="molecule type" value="Genomic_DNA"/>
</dbReference>
<dbReference type="InterPro" id="IPR036690">
    <property type="entry name" value="Fdx_antiC-bd_sf"/>
</dbReference>
<dbReference type="GO" id="GO:0004826">
    <property type="term" value="F:phenylalanine-tRNA ligase activity"/>
    <property type="evidence" value="ECO:0007669"/>
    <property type="project" value="UniProtKB-EC"/>
</dbReference>
<dbReference type="Pfam" id="PF03483">
    <property type="entry name" value="B3_4"/>
    <property type="match status" value="1"/>
</dbReference>
<evidence type="ECO:0000256" key="7">
    <source>
        <dbReference type="ARBA" id="ARBA00022723"/>
    </source>
</evidence>
<dbReference type="PROSITE" id="PS51483">
    <property type="entry name" value="B5"/>
    <property type="match status" value="1"/>
</dbReference>
<dbReference type="InterPro" id="IPR004532">
    <property type="entry name" value="Phe-tRNA-ligase_IIc_bsu_bact"/>
</dbReference>
<feature type="binding site" evidence="15">
    <location>
        <position position="460"/>
    </location>
    <ligand>
        <name>Mg(2+)</name>
        <dbReference type="ChEBI" id="CHEBI:18420"/>
        <note>shared with alpha subunit</note>
    </ligand>
</feature>
<evidence type="ECO:0000259" key="17">
    <source>
        <dbReference type="PROSITE" id="PS50886"/>
    </source>
</evidence>
<dbReference type="NCBIfam" id="TIGR00472">
    <property type="entry name" value="pheT_bact"/>
    <property type="match status" value="1"/>
</dbReference>
<reference evidence="20" key="1">
    <citation type="submission" date="2022-06" db="EMBL/GenBank/DDBJ databases">
        <title>Alkalimarinus sp. nov., isolated from gut of a Alitta virens.</title>
        <authorList>
            <person name="Yang A.I."/>
            <person name="Shin N.-R."/>
        </authorList>
    </citation>
    <scope>NUCLEOTIDE SEQUENCE</scope>
    <source>
        <strain evidence="20">A2M4</strain>
    </source>
</reference>
<evidence type="ECO:0000256" key="14">
    <source>
        <dbReference type="ARBA" id="ARBA00049255"/>
    </source>
</evidence>
<dbReference type="Gene3D" id="3.30.70.380">
    <property type="entry name" value="Ferrodoxin-fold anticodon-binding domain"/>
    <property type="match status" value="1"/>
</dbReference>
<keyword evidence="21" id="KW-1185">Reference proteome</keyword>
<dbReference type="SMART" id="SM00896">
    <property type="entry name" value="FDX-ACB"/>
    <property type="match status" value="1"/>
</dbReference>
<evidence type="ECO:0000256" key="11">
    <source>
        <dbReference type="ARBA" id="ARBA00022884"/>
    </source>
</evidence>
<keyword evidence="5 16" id="KW-0820">tRNA-binding</keyword>
<dbReference type="Pfam" id="PF03147">
    <property type="entry name" value="FDX-ACB"/>
    <property type="match status" value="1"/>
</dbReference>
<dbReference type="Pfam" id="PF17759">
    <property type="entry name" value="tRNA_synthFbeta"/>
    <property type="match status" value="1"/>
</dbReference>
<dbReference type="InterPro" id="IPR045864">
    <property type="entry name" value="aa-tRNA-synth_II/BPL/LPL"/>
</dbReference>
<dbReference type="NCBIfam" id="NF045760">
    <property type="entry name" value="YtpR"/>
    <property type="match status" value="1"/>
</dbReference>
<dbReference type="Gene3D" id="2.40.50.140">
    <property type="entry name" value="Nucleic acid-binding proteins"/>
    <property type="match status" value="1"/>
</dbReference>
<feature type="domain" description="TRNA-binding" evidence="17">
    <location>
        <begin position="39"/>
        <end position="147"/>
    </location>
</feature>
<dbReference type="SUPFAM" id="SSF50249">
    <property type="entry name" value="Nucleic acid-binding proteins"/>
    <property type="match status" value="1"/>
</dbReference>
<feature type="binding site" evidence="15">
    <location>
        <position position="464"/>
    </location>
    <ligand>
        <name>Mg(2+)</name>
        <dbReference type="ChEBI" id="CHEBI:18420"/>
        <note>shared with alpha subunit</note>
    </ligand>
</feature>
<keyword evidence="9 15" id="KW-0067">ATP-binding</keyword>
<evidence type="ECO:0000313" key="20">
    <source>
        <dbReference type="EMBL" id="UZE97463.1"/>
    </source>
</evidence>
<evidence type="ECO:0000256" key="12">
    <source>
        <dbReference type="ARBA" id="ARBA00022917"/>
    </source>
</evidence>
<dbReference type="PROSITE" id="PS50886">
    <property type="entry name" value="TRBD"/>
    <property type="match status" value="1"/>
</dbReference>
<dbReference type="InterPro" id="IPR005121">
    <property type="entry name" value="Fdx_antiC-bd"/>
</dbReference>
<dbReference type="InterPro" id="IPR045060">
    <property type="entry name" value="Phe-tRNA-ligase_IIc_bsu"/>
</dbReference>
<dbReference type="InterPro" id="IPR033714">
    <property type="entry name" value="tRNA_bind_bactPheRS"/>
</dbReference>
<keyword evidence="10 15" id="KW-0460">Magnesium</keyword>
<evidence type="ECO:0000256" key="4">
    <source>
        <dbReference type="ARBA" id="ARBA00022490"/>
    </source>
</evidence>
<dbReference type="Pfam" id="PF03484">
    <property type="entry name" value="B5"/>
    <property type="match status" value="1"/>
</dbReference>
<organism evidence="20 21">
    <name type="scientific">Alkalimarinus alittae</name>
    <dbReference type="NCBI Taxonomy" id="2961619"/>
    <lineage>
        <taxon>Bacteria</taxon>
        <taxon>Pseudomonadati</taxon>
        <taxon>Pseudomonadota</taxon>
        <taxon>Gammaproteobacteria</taxon>
        <taxon>Alteromonadales</taxon>
        <taxon>Alteromonadaceae</taxon>
        <taxon>Alkalimarinus</taxon>
    </lineage>
</organism>
<comment type="cofactor">
    <cofactor evidence="15">
        <name>Mg(2+)</name>
        <dbReference type="ChEBI" id="CHEBI:18420"/>
    </cofactor>
    <text evidence="15">Binds 2 magnesium ions per tetramer.</text>
</comment>
<evidence type="ECO:0000313" key="21">
    <source>
        <dbReference type="Proteomes" id="UP001163739"/>
    </source>
</evidence>
<dbReference type="InterPro" id="IPR020825">
    <property type="entry name" value="Phe-tRNA_synthase-like_B3/B4"/>
</dbReference>
<name>A0ABY6N5R8_9ALTE</name>
<evidence type="ECO:0000259" key="18">
    <source>
        <dbReference type="PROSITE" id="PS51447"/>
    </source>
</evidence>
<comment type="subunit">
    <text evidence="3 15">Tetramer of two alpha and two beta subunits.</text>
</comment>
<keyword evidence="13 15" id="KW-0030">Aminoacyl-tRNA synthetase</keyword>
<keyword evidence="4 15" id="KW-0963">Cytoplasm</keyword>
<feature type="domain" description="FDX-ACB" evidence="18">
    <location>
        <begin position="696"/>
        <end position="789"/>
    </location>
</feature>
<dbReference type="InterPro" id="IPR005146">
    <property type="entry name" value="B3/B4_tRNA-bd"/>
</dbReference>
<evidence type="ECO:0000256" key="9">
    <source>
        <dbReference type="ARBA" id="ARBA00022840"/>
    </source>
</evidence>
<dbReference type="SUPFAM" id="SSF55681">
    <property type="entry name" value="Class II aaRS and biotin synthetases"/>
    <property type="match status" value="1"/>
</dbReference>
<dbReference type="SMART" id="SM00874">
    <property type="entry name" value="B5"/>
    <property type="match status" value="1"/>
</dbReference>
<dbReference type="InterPro" id="IPR012340">
    <property type="entry name" value="NA-bd_OB-fold"/>
</dbReference>
<feature type="binding site" evidence="15">
    <location>
        <position position="463"/>
    </location>
    <ligand>
        <name>Mg(2+)</name>
        <dbReference type="ChEBI" id="CHEBI:18420"/>
        <note>shared with alpha subunit</note>
    </ligand>
</feature>
<keyword evidence="7 15" id="KW-0479">Metal-binding</keyword>